<dbReference type="PROSITE" id="PS50011">
    <property type="entry name" value="PROTEIN_KINASE_DOM"/>
    <property type="match status" value="1"/>
</dbReference>
<feature type="region of interest" description="Disordered" evidence="8">
    <location>
        <begin position="1"/>
        <end position="106"/>
    </location>
</feature>
<reference evidence="10 11" key="1">
    <citation type="journal article" date="2016" name="Mol. Biol. Evol.">
        <title>Comparative Genomics of Early-Diverging Mushroom-Forming Fungi Provides Insights into the Origins of Lignocellulose Decay Capabilities.</title>
        <authorList>
            <person name="Nagy L.G."/>
            <person name="Riley R."/>
            <person name="Tritt A."/>
            <person name="Adam C."/>
            <person name="Daum C."/>
            <person name="Floudas D."/>
            <person name="Sun H."/>
            <person name="Yadav J.S."/>
            <person name="Pangilinan J."/>
            <person name="Larsson K.H."/>
            <person name="Matsuura K."/>
            <person name="Barry K."/>
            <person name="Labutti K."/>
            <person name="Kuo R."/>
            <person name="Ohm R.A."/>
            <person name="Bhattacharya S.S."/>
            <person name="Shirouzu T."/>
            <person name="Yoshinaga Y."/>
            <person name="Martin F.M."/>
            <person name="Grigoriev I.V."/>
            <person name="Hibbett D.S."/>
        </authorList>
    </citation>
    <scope>NUCLEOTIDE SEQUENCE [LARGE SCALE GENOMIC DNA]</scope>
    <source>
        <strain evidence="10 11">HHB9708</strain>
    </source>
</reference>
<comment type="similarity">
    <text evidence="5">Belongs to the protein kinase superfamily. STE Ser/Thr protein kinase family. MAP kinase kinase subfamily.</text>
</comment>
<dbReference type="Proteomes" id="UP000076722">
    <property type="component" value="Unassembled WGS sequence"/>
</dbReference>
<dbReference type="STRING" id="1314777.A0A165A3G7"/>
<dbReference type="EMBL" id="KV419395">
    <property type="protein sequence ID" value="KZS98437.1"/>
    <property type="molecule type" value="Genomic_DNA"/>
</dbReference>
<feature type="compositionally biased region" description="Low complexity" evidence="8">
    <location>
        <begin position="79"/>
        <end position="88"/>
    </location>
</feature>
<keyword evidence="7" id="KW-0723">Serine/threonine-protein kinase</keyword>
<accession>A0A165A3G7</accession>
<dbReference type="Gene3D" id="1.10.510.10">
    <property type="entry name" value="Transferase(Phosphotransferase) domain 1"/>
    <property type="match status" value="1"/>
</dbReference>
<dbReference type="PROSITE" id="PS00107">
    <property type="entry name" value="PROTEIN_KINASE_ATP"/>
    <property type="match status" value="1"/>
</dbReference>
<keyword evidence="4 6" id="KW-0067">ATP-binding</keyword>
<sequence>MSIPGRPMGPRSPANRPSPSNPPTVSPLNIRPKAPKPALRIEKPVLRLPSITPPIRSDLSPNDDSGSYYGSLPHAVDRTTTTTASSSSIHNPDVTVRPPMRSTEPISLEKLQDTIGGLTLKDSAEDPRPSSTSDDKWDDDRFSEVRRLGEGAGGAVHQVKDIRTGLIMARKTIPTRSTPAQQLLRELKFLSECNHPNICKFYGAYISHSSSEVKILMELCEGGSLEAVGKRIRARGGRIGEPVVGRLAEGILQGLAYLHSLRIIHRDIKPSNILLSNQGVVKLCDFGVSGELIDSKAYTFTGTSYYMAPERIIGQDYSIRADVWSTGLALLELAQNRFPFPEDLDGLIALMNHVLKSPPPQLQDEDDVIWSDSMKDFIRQCLIVSANERPYPRELLQHPWIVETMAAKVPMRLWICEVWDWPKPVKTGRKPRANGLVVESTRRTF</sequence>
<evidence type="ECO:0000256" key="6">
    <source>
        <dbReference type="PROSITE-ProRule" id="PRU10141"/>
    </source>
</evidence>
<dbReference type="Gene3D" id="3.30.200.20">
    <property type="entry name" value="Phosphorylase Kinase, domain 1"/>
    <property type="match status" value="1"/>
</dbReference>
<gene>
    <name evidence="10" type="ORF">SISNIDRAFT_448671</name>
</gene>
<feature type="binding site" evidence="6">
    <location>
        <position position="171"/>
    </location>
    <ligand>
        <name>ATP</name>
        <dbReference type="ChEBI" id="CHEBI:30616"/>
    </ligand>
</feature>
<feature type="domain" description="Protein kinase" evidence="9">
    <location>
        <begin position="142"/>
        <end position="401"/>
    </location>
</feature>
<dbReference type="InterPro" id="IPR008271">
    <property type="entry name" value="Ser/Thr_kinase_AS"/>
</dbReference>
<evidence type="ECO:0000256" key="7">
    <source>
        <dbReference type="RuleBase" id="RU000304"/>
    </source>
</evidence>
<dbReference type="GO" id="GO:0004674">
    <property type="term" value="F:protein serine/threonine kinase activity"/>
    <property type="evidence" value="ECO:0007669"/>
    <property type="project" value="UniProtKB-KW"/>
</dbReference>
<dbReference type="Pfam" id="PF00069">
    <property type="entry name" value="Pkinase"/>
    <property type="match status" value="1"/>
</dbReference>
<evidence type="ECO:0000313" key="11">
    <source>
        <dbReference type="Proteomes" id="UP000076722"/>
    </source>
</evidence>
<dbReference type="PANTHER" id="PTHR47448">
    <property type="entry name" value="DUAL SPECIFICITY MITOGEN-ACTIVATED PROTEIN KINASE KINASE DSOR1-LIKE PROTEIN"/>
    <property type="match status" value="1"/>
</dbReference>
<proteinExistence type="inferred from homology"/>
<evidence type="ECO:0000256" key="3">
    <source>
        <dbReference type="ARBA" id="ARBA00022777"/>
    </source>
</evidence>
<dbReference type="SMART" id="SM00220">
    <property type="entry name" value="S_TKc"/>
    <property type="match status" value="1"/>
</dbReference>
<dbReference type="InterPro" id="IPR000719">
    <property type="entry name" value="Prot_kinase_dom"/>
</dbReference>
<organism evidence="10 11">
    <name type="scientific">Sistotremastrum niveocremeum HHB9708</name>
    <dbReference type="NCBI Taxonomy" id="1314777"/>
    <lineage>
        <taxon>Eukaryota</taxon>
        <taxon>Fungi</taxon>
        <taxon>Dikarya</taxon>
        <taxon>Basidiomycota</taxon>
        <taxon>Agaricomycotina</taxon>
        <taxon>Agaricomycetes</taxon>
        <taxon>Sistotremastrales</taxon>
        <taxon>Sistotremastraceae</taxon>
        <taxon>Sertulicium</taxon>
        <taxon>Sertulicium niveocremeum</taxon>
    </lineage>
</organism>
<feature type="compositionally biased region" description="Basic and acidic residues" evidence="8">
    <location>
        <begin position="122"/>
        <end position="140"/>
    </location>
</feature>
<dbReference type="InterPro" id="IPR050915">
    <property type="entry name" value="MAP_kinase_kinase"/>
</dbReference>
<dbReference type="SUPFAM" id="SSF56112">
    <property type="entry name" value="Protein kinase-like (PK-like)"/>
    <property type="match status" value="1"/>
</dbReference>
<keyword evidence="2 6" id="KW-0547">Nucleotide-binding</keyword>
<protein>
    <submittedName>
        <fullName evidence="10">Kinase-like protein</fullName>
    </submittedName>
</protein>
<feature type="region of interest" description="Disordered" evidence="8">
    <location>
        <begin position="118"/>
        <end position="140"/>
    </location>
</feature>
<dbReference type="GO" id="GO:0000165">
    <property type="term" value="P:MAPK cascade"/>
    <property type="evidence" value="ECO:0007669"/>
    <property type="project" value="UniProtKB-ARBA"/>
</dbReference>
<evidence type="ECO:0000256" key="4">
    <source>
        <dbReference type="ARBA" id="ARBA00022840"/>
    </source>
</evidence>
<evidence type="ECO:0000259" key="9">
    <source>
        <dbReference type="PROSITE" id="PS50011"/>
    </source>
</evidence>
<evidence type="ECO:0000313" key="10">
    <source>
        <dbReference type="EMBL" id="KZS98437.1"/>
    </source>
</evidence>
<dbReference type="InterPro" id="IPR011009">
    <property type="entry name" value="Kinase-like_dom_sf"/>
</dbReference>
<dbReference type="GO" id="GO:0005524">
    <property type="term" value="F:ATP binding"/>
    <property type="evidence" value="ECO:0007669"/>
    <property type="project" value="UniProtKB-UniRule"/>
</dbReference>
<name>A0A165A3G7_9AGAM</name>
<dbReference type="PANTHER" id="PTHR47448:SF5">
    <property type="entry name" value="MITOGEN-ACTIVATED PROTEIN KINASE KINAE MKK2"/>
    <property type="match status" value="1"/>
</dbReference>
<keyword evidence="11" id="KW-1185">Reference proteome</keyword>
<evidence type="ECO:0000256" key="5">
    <source>
        <dbReference type="ARBA" id="ARBA00038035"/>
    </source>
</evidence>
<evidence type="ECO:0000256" key="1">
    <source>
        <dbReference type="ARBA" id="ARBA00022679"/>
    </source>
</evidence>
<dbReference type="AlphaFoldDB" id="A0A165A3G7"/>
<evidence type="ECO:0000256" key="2">
    <source>
        <dbReference type="ARBA" id="ARBA00022741"/>
    </source>
</evidence>
<dbReference type="OrthoDB" id="10252354at2759"/>
<dbReference type="InterPro" id="IPR017441">
    <property type="entry name" value="Protein_kinase_ATP_BS"/>
</dbReference>
<dbReference type="FunFam" id="1.10.510.10:FF:000263">
    <property type="entry name" value="MAP kinase skh1/pek1"/>
    <property type="match status" value="1"/>
</dbReference>
<dbReference type="PROSITE" id="PS00108">
    <property type="entry name" value="PROTEIN_KINASE_ST"/>
    <property type="match status" value="1"/>
</dbReference>
<keyword evidence="1" id="KW-0808">Transferase</keyword>
<keyword evidence="3 10" id="KW-0418">Kinase</keyword>
<evidence type="ECO:0000256" key="8">
    <source>
        <dbReference type="SAM" id="MobiDB-lite"/>
    </source>
</evidence>